<protein>
    <submittedName>
        <fullName evidence="17">Protocadherin gamma subfamily C, 5</fullName>
    </submittedName>
</protein>
<dbReference type="AlphaFoldDB" id="A0A8C9Q3I4"/>
<dbReference type="FunFam" id="2.60.40.60:FF:000002">
    <property type="entry name" value="Protocadherin alpha 2"/>
    <property type="match status" value="1"/>
</dbReference>
<feature type="domain" description="Cadherin" evidence="16">
    <location>
        <begin position="579"/>
        <end position="685"/>
    </location>
</feature>
<feature type="region of interest" description="Disordered" evidence="13">
    <location>
        <begin position="897"/>
        <end position="931"/>
    </location>
</feature>
<keyword evidence="7 12" id="KW-0106">Calcium</keyword>
<feature type="compositionally biased region" description="Polar residues" evidence="13">
    <location>
        <begin position="805"/>
        <end position="840"/>
    </location>
</feature>
<evidence type="ECO:0000256" key="10">
    <source>
        <dbReference type="ARBA" id="ARBA00023136"/>
    </source>
</evidence>
<keyword evidence="18" id="KW-1185">Reference proteome</keyword>
<evidence type="ECO:0000256" key="9">
    <source>
        <dbReference type="ARBA" id="ARBA00022989"/>
    </source>
</evidence>
<dbReference type="GO" id="GO:0005886">
    <property type="term" value="C:plasma membrane"/>
    <property type="evidence" value="ECO:0007669"/>
    <property type="project" value="UniProtKB-SubCell"/>
</dbReference>
<evidence type="ECO:0000256" key="15">
    <source>
        <dbReference type="SAM" id="SignalP"/>
    </source>
</evidence>
<keyword evidence="8" id="KW-0130">Cell adhesion</keyword>
<evidence type="ECO:0000313" key="17">
    <source>
        <dbReference type="Ensembl" id="ENSSDAP00000018636.1"/>
    </source>
</evidence>
<feature type="chain" id="PRO_5034420492" evidence="15">
    <location>
        <begin position="29"/>
        <end position="931"/>
    </location>
</feature>
<dbReference type="Proteomes" id="UP000694422">
    <property type="component" value="Unplaced"/>
</dbReference>
<feature type="compositionally biased region" description="Basic residues" evidence="13">
    <location>
        <begin position="921"/>
        <end position="931"/>
    </location>
</feature>
<comment type="subcellular location">
    <subcellularLocation>
        <location evidence="2">Cell membrane</location>
        <topology evidence="2">Single-pass type I membrane protein</topology>
    </subcellularLocation>
</comment>
<keyword evidence="4 14" id="KW-0812">Transmembrane</keyword>
<feature type="domain" description="Cadherin" evidence="16">
    <location>
        <begin position="243"/>
        <end position="347"/>
    </location>
</feature>
<organism evidence="17 18">
    <name type="scientific">Spermophilus dauricus</name>
    <name type="common">Daurian ground squirrel</name>
    <dbReference type="NCBI Taxonomy" id="99837"/>
    <lineage>
        <taxon>Eukaryota</taxon>
        <taxon>Metazoa</taxon>
        <taxon>Chordata</taxon>
        <taxon>Craniata</taxon>
        <taxon>Vertebrata</taxon>
        <taxon>Euteleostomi</taxon>
        <taxon>Mammalia</taxon>
        <taxon>Eutheria</taxon>
        <taxon>Euarchontoglires</taxon>
        <taxon>Glires</taxon>
        <taxon>Rodentia</taxon>
        <taxon>Sciuromorpha</taxon>
        <taxon>Sciuridae</taxon>
        <taxon>Xerinae</taxon>
        <taxon>Marmotini</taxon>
        <taxon>Spermophilus</taxon>
    </lineage>
</organism>
<dbReference type="InterPro" id="IPR002126">
    <property type="entry name" value="Cadherin-like_dom"/>
</dbReference>
<dbReference type="CDD" id="cd11304">
    <property type="entry name" value="Cadherin_repeat"/>
    <property type="match status" value="6"/>
</dbReference>
<dbReference type="PRINTS" id="PR00205">
    <property type="entry name" value="CADHERIN"/>
</dbReference>
<dbReference type="FunFam" id="2.60.40.60:FF:000001">
    <property type="entry name" value="Protocadherin alpha 2"/>
    <property type="match status" value="1"/>
</dbReference>
<evidence type="ECO:0000256" key="14">
    <source>
        <dbReference type="SAM" id="Phobius"/>
    </source>
</evidence>
<evidence type="ECO:0000256" key="1">
    <source>
        <dbReference type="ARBA" id="ARBA00003436"/>
    </source>
</evidence>
<dbReference type="GO" id="GO:0005509">
    <property type="term" value="F:calcium ion binding"/>
    <property type="evidence" value="ECO:0007669"/>
    <property type="project" value="UniProtKB-UniRule"/>
</dbReference>
<feature type="region of interest" description="Disordered" evidence="13">
    <location>
        <begin position="793"/>
        <end position="840"/>
    </location>
</feature>
<dbReference type="FunFam" id="2.60.40.60:FF:000129">
    <property type="entry name" value="protocadherin alpha-C2 isoform X1"/>
    <property type="match status" value="1"/>
</dbReference>
<dbReference type="GO" id="GO:0007156">
    <property type="term" value="P:homophilic cell adhesion via plasma membrane adhesion molecules"/>
    <property type="evidence" value="ECO:0007669"/>
    <property type="project" value="InterPro"/>
</dbReference>
<dbReference type="PROSITE" id="PS00232">
    <property type="entry name" value="CADHERIN_1"/>
    <property type="match status" value="3"/>
</dbReference>
<dbReference type="Ensembl" id="ENSSDAT00000021327.1">
    <property type="protein sequence ID" value="ENSSDAP00000018636.1"/>
    <property type="gene ID" value="ENSSDAG00000016769.1"/>
</dbReference>
<keyword evidence="3" id="KW-1003">Cell membrane</keyword>
<feature type="domain" description="Cadherin" evidence="16">
    <location>
        <begin position="453"/>
        <end position="562"/>
    </location>
</feature>
<evidence type="ECO:0000256" key="13">
    <source>
        <dbReference type="SAM" id="MobiDB-lite"/>
    </source>
</evidence>
<feature type="transmembrane region" description="Helical" evidence="14">
    <location>
        <begin position="688"/>
        <end position="713"/>
    </location>
</feature>
<feature type="domain" description="Cadherin" evidence="16">
    <location>
        <begin position="134"/>
        <end position="242"/>
    </location>
</feature>
<dbReference type="PANTHER" id="PTHR24028:SF94">
    <property type="entry name" value="PROTOCADHERIN GAMMA-A4"/>
    <property type="match status" value="1"/>
</dbReference>
<reference evidence="17" key="1">
    <citation type="submission" date="2025-08" db="UniProtKB">
        <authorList>
            <consortium name="Ensembl"/>
        </authorList>
    </citation>
    <scope>IDENTIFICATION</scope>
</reference>
<dbReference type="InterPro" id="IPR050174">
    <property type="entry name" value="Protocadherin/Cadherin-CA"/>
</dbReference>
<feature type="signal peptide" evidence="15">
    <location>
        <begin position="1"/>
        <end position="28"/>
    </location>
</feature>
<evidence type="ECO:0000313" key="18">
    <source>
        <dbReference type="Proteomes" id="UP000694422"/>
    </source>
</evidence>
<dbReference type="InterPro" id="IPR032455">
    <property type="entry name" value="Cadherin_C"/>
</dbReference>
<dbReference type="InterPro" id="IPR015919">
    <property type="entry name" value="Cadherin-like_sf"/>
</dbReference>
<evidence type="ECO:0000256" key="6">
    <source>
        <dbReference type="ARBA" id="ARBA00022737"/>
    </source>
</evidence>
<evidence type="ECO:0000256" key="4">
    <source>
        <dbReference type="ARBA" id="ARBA00022692"/>
    </source>
</evidence>
<dbReference type="SMART" id="SM00112">
    <property type="entry name" value="CA"/>
    <property type="match status" value="6"/>
</dbReference>
<feature type="domain" description="Cadherin" evidence="16">
    <location>
        <begin position="348"/>
        <end position="452"/>
    </location>
</feature>
<keyword evidence="11" id="KW-0325">Glycoprotein</keyword>
<feature type="domain" description="Cadherin" evidence="16">
    <location>
        <begin position="75"/>
        <end position="133"/>
    </location>
</feature>
<accession>A0A8C9Q3I4</accession>
<dbReference type="SUPFAM" id="SSF49313">
    <property type="entry name" value="Cadherin-like"/>
    <property type="match status" value="6"/>
</dbReference>
<dbReference type="Pfam" id="PF08266">
    <property type="entry name" value="Cadherin_2"/>
    <property type="match status" value="1"/>
</dbReference>
<dbReference type="InterPro" id="IPR031904">
    <property type="entry name" value="Cadherin_CBD"/>
</dbReference>
<evidence type="ECO:0000256" key="5">
    <source>
        <dbReference type="ARBA" id="ARBA00022729"/>
    </source>
</evidence>
<dbReference type="InterPro" id="IPR013164">
    <property type="entry name" value="Cadherin_N"/>
</dbReference>
<dbReference type="Pfam" id="PF00028">
    <property type="entry name" value="Cadherin"/>
    <property type="match status" value="5"/>
</dbReference>
<evidence type="ECO:0000256" key="11">
    <source>
        <dbReference type="ARBA" id="ARBA00023180"/>
    </source>
</evidence>
<dbReference type="FunFam" id="2.60.40.60:FF:000004">
    <property type="entry name" value="Protocadherin 1 gamma 2"/>
    <property type="match status" value="1"/>
</dbReference>
<dbReference type="Pfam" id="PF16492">
    <property type="entry name" value="Cadherin_C_2"/>
    <property type="match status" value="1"/>
</dbReference>
<sequence>MAVNPYPPDSSGLICICILLGGLWQIPAEQIRYSVPEELEKGSAVGHIAKDLGLEPRKLTERGVRVVSRGKIQLFALNPRSGSLVTAGRIDREQLCDRSPKCMANLEIFLEDKAKIFGIEVEIIDVNDNSPTFGTEQREIKVAENENPGARFPLPEAFDPDVGVNSLQGYQLSSNVHFSLDVQSGADGIKYPELVLEQALDREEEAVLHLVLTAFDGGDPIRSGTTSIHVILLDINDNAPVFTQPEYHISVQENLPVGTRLLTIKATDPDEGTNGEVTYSFRNVRDKISQLFQLNSLTGDIIILGDLDYEDSGFYDIDVEAHDGPGLRARSKVLVTVLDVNDNAPEITVTSLTSSIQETSSPGTVIAVFNVHDGDSGENGFVTCSILDNLPFRLEKTYGNYYQLLIHRTLDREEVSEYNITITATDQGSPPLSTETHISLKVMDINDNPPTFTHASYSAYILENNPRGASILSMTAQDPDSGENARVTYSLAEDTIQEKTLSSYVSINSNTGVLYALCSFDYEQLQHLKLLVTARDSGNPPLSSNVSLSLFVLDQNDNIPEILYPALPTDGSTGVELTPRSAEPGYLVTKVVAVDRDSGQNAWLSYRLLKASEPGLFSVGLHTGEVRTARALLDRDVLKQSLVVTVQDHGQPPLSASVTLTIAVADSIPDVLADLGSIRTMDPDGSDLTLYLVVAVAAVSCVFLAFVILLLALRLRRWHMNRLLHAASSGFGEVSVPQFVGMDGMQAFLQTYSHEVSFTADSRKSHLIFPQPNYADTLISQDSCEKNEPLLVPQDLGETKGDPNLLQQAPPNTDWRFSQAQRPGTSGSQNGDETGTWPNNQFDTEMLQAMILASASEAADGSSTLGGGAGTMGLSARYGPQFTLQHVPDYRQNVYIPGSNATLTNAPGKRDGKTPAGGNGNKKKSGKKEKK</sequence>
<dbReference type="PANTHER" id="PTHR24028">
    <property type="entry name" value="CADHERIN-87A"/>
    <property type="match status" value="1"/>
</dbReference>
<dbReference type="InterPro" id="IPR020894">
    <property type="entry name" value="Cadherin_CS"/>
</dbReference>
<comment type="function">
    <text evidence="1">Potential calcium-dependent cell-adhesion protein. May be involved in the establishment and maintenance of specific neuronal connections in the brain.</text>
</comment>
<keyword evidence="9 14" id="KW-1133">Transmembrane helix</keyword>
<evidence type="ECO:0000256" key="12">
    <source>
        <dbReference type="PROSITE-ProRule" id="PRU00043"/>
    </source>
</evidence>
<dbReference type="Pfam" id="PF15974">
    <property type="entry name" value="Cadherin_tail"/>
    <property type="match status" value="1"/>
</dbReference>
<dbReference type="FunFam" id="2.60.40.60:FF:000006">
    <property type="entry name" value="Protocadherin alpha 2"/>
    <property type="match status" value="1"/>
</dbReference>
<reference evidence="17" key="2">
    <citation type="submission" date="2025-09" db="UniProtKB">
        <authorList>
            <consortium name="Ensembl"/>
        </authorList>
    </citation>
    <scope>IDENTIFICATION</scope>
</reference>
<name>A0A8C9Q3I4_SPEDA</name>
<evidence type="ECO:0000256" key="7">
    <source>
        <dbReference type="ARBA" id="ARBA00022837"/>
    </source>
</evidence>
<dbReference type="FunFam" id="2.60.40.60:FF:000018">
    <property type="entry name" value="Protocadherin gamma c3"/>
    <property type="match status" value="1"/>
</dbReference>
<dbReference type="PROSITE" id="PS50268">
    <property type="entry name" value="CADHERIN_2"/>
    <property type="match status" value="6"/>
</dbReference>
<evidence type="ECO:0000259" key="16">
    <source>
        <dbReference type="PROSITE" id="PS50268"/>
    </source>
</evidence>
<keyword evidence="6" id="KW-0677">Repeat</keyword>
<dbReference type="Gene3D" id="2.60.40.60">
    <property type="entry name" value="Cadherins"/>
    <property type="match status" value="6"/>
</dbReference>
<proteinExistence type="predicted"/>
<evidence type="ECO:0000256" key="2">
    <source>
        <dbReference type="ARBA" id="ARBA00004251"/>
    </source>
</evidence>
<keyword evidence="10 14" id="KW-0472">Membrane</keyword>
<evidence type="ECO:0000256" key="3">
    <source>
        <dbReference type="ARBA" id="ARBA00022475"/>
    </source>
</evidence>
<evidence type="ECO:0000256" key="8">
    <source>
        <dbReference type="ARBA" id="ARBA00022889"/>
    </source>
</evidence>
<keyword evidence="5 15" id="KW-0732">Signal</keyword>